<dbReference type="SMART" id="SM00091">
    <property type="entry name" value="PAS"/>
    <property type="match status" value="5"/>
</dbReference>
<dbReference type="SMART" id="SM00387">
    <property type="entry name" value="HATPase_c"/>
    <property type="match status" value="1"/>
</dbReference>
<sequence length="1056" mass="121231">MSTKSNHSFLNYGGEMGELFRAKDWENTVLGSPETWPKNLQVLVGTMLENPFGTYIAWGKEYIQLYNDAYRPILGKLKHPEALGETTAHSFKEIWHTLEPMFDNVMRGESVNFYNMMFPINRNGFLEDCYFDFSHSPIRMDDGTVGGILINVVETTEKILAQAKLKESSDQLNFAIEATELGTFDLNPITNKFTANNRMKDWFGLPYDSEIDIDDAIAAILDTDKSRVIEAIENALQYDLGGKFNVDYTIQNKITKQQRVVRVRGRVWFNEEKVAIRFNGTLQDITKKYLAEKEKQKLIAIIEASNEYIGLTALDSSIQFINPAGLKMLGWNSYEGKTIMDCILPSERENAANNFPDSLNTTNEYDEIQFWNEATGTPFWVQWNGIKIKDQVTHETIGIATVSPNITERKEKDEKLRTSERNLRQMIVQAPIAIAVLRGPNYIVEILNNKTLELWGRTEFEVMNKPILSAMPELISQGIKEMLDGVYNSRIPFSAKELPLQLLRHDTLETIYIDFSYEPLYDDDGNPNGIMAIGVDVTQQVLARHKIEENEQKLSIVIEASELGIWQYNVKTNVAICSDRCIEILGFQFNPNLDHATLLQNFHPDDLHIRQQAFEESFTTGILFYAARIILNDGTYRWAEVKGKVFFDEDGNPDEMVGTVRDISGERHVRQQLQEREQKFKLLADSMPQMVWTADPEGNIYYYSKSVFDFTGLSLTKIVDGEGWINIVHPEDREKNSNLWKESIENGSDFLIEHRFRKHDGSYRWQLSRAVPQKDEEGNVQMWVGTSTDIQDQKIFSNKLENLVLKRTNELEQKNIDLEKMNKELQSFAYISSHDLQEPLRKIQTFASRIIEKENNNLSDFGKDYFFKIQSSANRMQTLIQDLLAYSRTNNNDQKFEVIELKHIINEIIGDLYEELEESGGVITLINSCELSIIPFQFRQLLHNLISNSIKFARTDATAMISIDCNSVDSKDIVEPALLPDRKYCHIRYEDNGIGFEQQYSNKIFELFQRLGSKDKYNGTGIGLAIVKKIVDNHNGSIAVTSEVNKGTVFNIYLPI</sequence>
<dbReference type="InterPro" id="IPR036890">
    <property type="entry name" value="HATPase_C_sf"/>
</dbReference>
<evidence type="ECO:0000259" key="7">
    <source>
        <dbReference type="PROSITE" id="PS50112"/>
    </source>
</evidence>
<name>A0ABV4K897_9FLAO</name>
<feature type="domain" description="PAC" evidence="8">
    <location>
        <begin position="364"/>
        <end position="418"/>
    </location>
</feature>
<dbReference type="Gene3D" id="3.30.565.10">
    <property type="entry name" value="Histidine kinase-like ATPase, C-terminal domain"/>
    <property type="match status" value="1"/>
</dbReference>
<evidence type="ECO:0000256" key="1">
    <source>
        <dbReference type="ARBA" id="ARBA00000085"/>
    </source>
</evidence>
<dbReference type="PANTHER" id="PTHR43304:SF1">
    <property type="entry name" value="PAC DOMAIN-CONTAINING PROTEIN"/>
    <property type="match status" value="1"/>
</dbReference>
<keyword evidence="5" id="KW-0418">Kinase</keyword>
<reference evidence="9 10" key="1">
    <citation type="submission" date="2023-05" db="EMBL/GenBank/DDBJ databases">
        <title>Adaptations of aquatic viruses from atmosphere-close ecosystems of the Central Arctic Ocean.</title>
        <authorList>
            <person name="Rahlff J."/>
            <person name="Holmfeldt K."/>
        </authorList>
    </citation>
    <scope>NUCLEOTIDE SEQUENCE [LARGE SCALE GENOMIC DNA]</scope>
    <source>
        <strain evidence="9 10">Arc14</strain>
    </source>
</reference>
<dbReference type="Gene3D" id="1.10.287.130">
    <property type="match status" value="1"/>
</dbReference>
<dbReference type="SUPFAM" id="SSF55785">
    <property type="entry name" value="PYP-like sensor domain (PAS domain)"/>
    <property type="match status" value="5"/>
</dbReference>
<proteinExistence type="predicted"/>
<dbReference type="SUPFAM" id="SSF55874">
    <property type="entry name" value="ATPase domain of HSP90 chaperone/DNA topoisomerase II/histidine kinase"/>
    <property type="match status" value="1"/>
</dbReference>
<dbReference type="Pfam" id="PF08448">
    <property type="entry name" value="PAS_4"/>
    <property type="match status" value="1"/>
</dbReference>
<feature type="domain" description="Histidine kinase" evidence="6">
    <location>
        <begin position="831"/>
        <end position="1056"/>
    </location>
</feature>
<keyword evidence="10" id="KW-1185">Reference proteome</keyword>
<evidence type="ECO:0000256" key="2">
    <source>
        <dbReference type="ARBA" id="ARBA00012438"/>
    </source>
</evidence>
<dbReference type="InterPro" id="IPR000014">
    <property type="entry name" value="PAS"/>
</dbReference>
<dbReference type="InterPro" id="IPR001610">
    <property type="entry name" value="PAC"/>
</dbReference>
<dbReference type="SUPFAM" id="SSF47384">
    <property type="entry name" value="Homodimeric domain of signal transducing histidine kinase"/>
    <property type="match status" value="1"/>
</dbReference>
<feature type="domain" description="PAC" evidence="8">
    <location>
        <begin position="750"/>
        <end position="802"/>
    </location>
</feature>
<dbReference type="PANTHER" id="PTHR43304">
    <property type="entry name" value="PHYTOCHROME-LIKE PROTEIN CPH1"/>
    <property type="match status" value="1"/>
</dbReference>
<feature type="domain" description="PAC" evidence="8">
    <location>
        <begin position="623"/>
        <end position="675"/>
    </location>
</feature>
<dbReference type="CDD" id="cd00130">
    <property type="entry name" value="PAS"/>
    <property type="match status" value="2"/>
</dbReference>
<feature type="domain" description="PAC" evidence="8">
    <location>
        <begin position="496"/>
        <end position="549"/>
    </location>
</feature>
<dbReference type="PROSITE" id="PS50113">
    <property type="entry name" value="PAC"/>
    <property type="match status" value="4"/>
</dbReference>
<evidence type="ECO:0000313" key="9">
    <source>
        <dbReference type="EMBL" id="MEZ7513807.1"/>
    </source>
</evidence>
<comment type="catalytic activity">
    <reaction evidence="1">
        <text>ATP + protein L-histidine = ADP + protein N-phospho-L-histidine.</text>
        <dbReference type="EC" id="2.7.13.3"/>
    </reaction>
</comment>
<accession>A0ABV4K897</accession>
<dbReference type="InterPro" id="IPR035965">
    <property type="entry name" value="PAS-like_dom_sf"/>
</dbReference>
<dbReference type="PRINTS" id="PR00344">
    <property type="entry name" value="BCTRLSENSOR"/>
</dbReference>
<keyword evidence="4" id="KW-0808">Transferase</keyword>
<gene>
    <name evidence="9" type="ORF">QO192_00780</name>
</gene>
<dbReference type="CDD" id="cd00082">
    <property type="entry name" value="HisKA"/>
    <property type="match status" value="1"/>
</dbReference>
<protein>
    <recommendedName>
        <fullName evidence="2">histidine kinase</fullName>
        <ecNumber evidence="2">2.7.13.3</ecNumber>
    </recommendedName>
</protein>
<dbReference type="EC" id="2.7.13.3" evidence="2"/>
<dbReference type="PROSITE" id="PS50109">
    <property type="entry name" value="HIS_KIN"/>
    <property type="match status" value="1"/>
</dbReference>
<dbReference type="SMART" id="SM00388">
    <property type="entry name" value="HisKA"/>
    <property type="match status" value="1"/>
</dbReference>
<evidence type="ECO:0000259" key="6">
    <source>
        <dbReference type="PROSITE" id="PS50109"/>
    </source>
</evidence>
<feature type="domain" description="PAS" evidence="7">
    <location>
        <begin position="550"/>
        <end position="621"/>
    </location>
</feature>
<evidence type="ECO:0000313" key="10">
    <source>
        <dbReference type="Proteomes" id="UP001568894"/>
    </source>
</evidence>
<dbReference type="Pfam" id="PF08447">
    <property type="entry name" value="PAS_3"/>
    <property type="match status" value="2"/>
</dbReference>
<dbReference type="InterPro" id="IPR000700">
    <property type="entry name" value="PAS-assoc_C"/>
</dbReference>
<dbReference type="PROSITE" id="PS50112">
    <property type="entry name" value="PAS"/>
    <property type="match status" value="2"/>
</dbReference>
<dbReference type="Gene3D" id="3.30.450.20">
    <property type="entry name" value="PAS domain"/>
    <property type="match status" value="6"/>
</dbReference>
<dbReference type="InterPro" id="IPR003594">
    <property type="entry name" value="HATPase_dom"/>
</dbReference>
<dbReference type="Pfam" id="PF13426">
    <property type="entry name" value="PAS_9"/>
    <property type="match status" value="1"/>
</dbReference>
<evidence type="ECO:0000256" key="5">
    <source>
        <dbReference type="ARBA" id="ARBA00022777"/>
    </source>
</evidence>
<organism evidence="9 10">
    <name type="scientific">Flavobacterium frigidarium</name>
    <dbReference type="NCBI Taxonomy" id="99286"/>
    <lineage>
        <taxon>Bacteria</taxon>
        <taxon>Pseudomonadati</taxon>
        <taxon>Bacteroidota</taxon>
        <taxon>Flavobacteriia</taxon>
        <taxon>Flavobacteriales</taxon>
        <taxon>Flavobacteriaceae</taxon>
        <taxon>Flavobacterium</taxon>
    </lineage>
</organism>
<dbReference type="InterPro" id="IPR036097">
    <property type="entry name" value="HisK_dim/P_sf"/>
</dbReference>
<evidence type="ECO:0000256" key="4">
    <source>
        <dbReference type="ARBA" id="ARBA00022679"/>
    </source>
</evidence>
<dbReference type="InterPro" id="IPR004358">
    <property type="entry name" value="Sig_transdc_His_kin-like_C"/>
</dbReference>
<keyword evidence="3" id="KW-0597">Phosphoprotein</keyword>
<comment type="caution">
    <text evidence="9">The sequence shown here is derived from an EMBL/GenBank/DDBJ whole genome shotgun (WGS) entry which is preliminary data.</text>
</comment>
<dbReference type="InterPro" id="IPR013655">
    <property type="entry name" value="PAS_fold_3"/>
</dbReference>
<dbReference type="InterPro" id="IPR005467">
    <property type="entry name" value="His_kinase_dom"/>
</dbReference>
<evidence type="ECO:0000256" key="3">
    <source>
        <dbReference type="ARBA" id="ARBA00022553"/>
    </source>
</evidence>
<feature type="domain" description="PAS" evidence="7">
    <location>
        <begin position="676"/>
        <end position="747"/>
    </location>
</feature>
<dbReference type="SMART" id="SM00086">
    <property type="entry name" value="PAC"/>
    <property type="match status" value="5"/>
</dbReference>
<dbReference type="InterPro" id="IPR052162">
    <property type="entry name" value="Sensor_kinase/Photoreceptor"/>
</dbReference>
<dbReference type="InterPro" id="IPR003661">
    <property type="entry name" value="HisK_dim/P_dom"/>
</dbReference>
<dbReference type="RefSeq" id="WP_371567242.1">
    <property type="nucleotide sequence ID" value="NZ_JASMRN010000001.1"/>
</dbReference>
<dbReference type="InterPro" id="IPR013656">
    <property type="entry name" value="PAS_4"/>
</dbReference>
<dbReference type="Proteomes" id="UP001568894">
    <property type="component" value="Unassembled WGS sequence"/>
</dbReference>
<dbReference type="NCBIfam" id="TIGR00229">
    <property type="entry name" value="sensory_box"/>
    <property type="match status" value="3"/>
</dbReference>
<dbReference type="EMBL" id="JASMRN010000001">
    <property type="protein sequence ID" value="MEZ7513807.1"/>
    <property type="molecule type" value="Genomic_DNA"/>
</dbReference>
<evidence type="ECO:0000259" key="8">
    <source>
        <dbReference type="PROSITE" id="PS50113"/>
    </source>
</evidence>
<dbReference type="Pfam" id="PF02518">
    <property type="entry name" value="HATPase_c"/>
    <property type="match status" value="1"/>
</dbReference>
<dbReference type="Pfam" id="PF00512">
    <property type="entry name" value="HisKA"/>
    <property type="match status" value="1"/>
</dbReference>